<dbReference type="KEGG" id="bann:JFN94_26085"/>
<protein>
    <submittedName>
        <fullName evidence="1">Uncharacterized protein</fullName>
    </submittedName>
</protein>
<dbReference type="Proteomes" id="UP000596205">
    <property type="component" value="Chromosome 2"/>
</dbReference>
<name>A0A7T7AL99_9BURK</name>
<proteinExistence type="predicted"/>
<sequence length="153" mass="16765">MNTTDNALTEAERLLLARVNDCTKPIDAADRNGILKLIDRLAASQSSQLAAAPIDVEAEFEADAKRLALELECWIHANRDSAVTARWWDSSIEALEQHQKLIEEARFGRTPVTPEFAFDVAAYFDALGVPQTASALHAAIEAPYLSQRQGEGS</sequence>
<evidence type="ECO:0000313" key="1">
    <source>
        <dbReference type="EMBL" id="QQK06855.1"/>
    </source>
</evidence>
<gene>
    <name evidence="1" type="ORF">JFN94_26085</name>
</gene>
<dbReference type="RefSeq" id="WP_199569091.1">
    <property type="nucleotide sequence ID" value="NZ_CP066770.1"/>
</dbReference>
<dbReference type="EMBL" id="CP066770">
    <property type="protein sequence ID" value="QQK06855.1"/>
    <property type="molecule type" value="Genomic_DNA"/>
</dbReference>
<dbReference type="AlphaFoldDB" id="A0A7T7AL99"/>
<evidence type="ECO:0000313" key="2">
    <source>
        <dbReference type="Proteomes" id="UP000596205"/>
    </source>
</evidence>
<reference evidence="1 2" key="1">
    <citation type="submission" date="2020-12" db="EMBL/GenBank/DDBJ databases">
        <title>Complete genome sequence of Burkholderia anthina BJQ0011.</title>
        <authorList>
            <person name="Xu Y."/>
        </authorList>
    </citation>
    <scope>NUCLEOTIDE SEQUENCE [LARGE SCALE GENOMIC DNA]</scope>
    <source>
        <strain evidence="1 2">BJQ0011</strain>
    </source>
</reference>
<organism evidence="1 2">
    <name type="scientific">Burkholderia anthina</name>
    <dbReference type="NCBI Taxonomy" id="179879"/>
    <lineage>
        <taxon>Bacteria</taxon>
        <taxon>Pseudomonadati</taxon>
        <taxon>Pseudomonadota</taxon>
        <taxon>Betaproteobacteria</taxon>
        <taxon>Burkholderiales</taxon>
        <taxon>Burkholderiaceae</taxon>
        <taxon>Burkholderia</taxon>
        <taxon>Burkholderia cepacia complex</taxon>
    </lineage>
</organism>
<accession>A0A7T7AL99</accession>